<dbReference type="InterPro" id="IPR050931">
    <property type="entry name" value="Mito_Protein_Transport_Metaxin"/>
</dbReference>
<keyword evidence="4" id="KW-0653">Protein transport</keyword>
<dbReference type="GO" id="GO:0015031">
    <property type="term" value="P:protein transport"/>
    <property type="evidence" value="ECO:0007669"/>
    <property type="project" value="UniProtKB-KW"/>
</dbReference>
<organism evidence="9 10">
    <name type="scientific">Cordyceps confragosa</name>
    <name type="common">Lecanicillium lecanii</name>
    <dbReference type="NCBI Taxonomy" id="2714763"/>
    <lineage>
        <taxon>Eukaryota</taxon>
        <taxon>Fungi</taxon>
        <taxon>Dikarya</taxon>
        <taxon>Ascomycota</taxon>
        <taxon>Pezizomycotina</taxon>
        <taxon>Sordariomycetes</taxon>
        <taxon>Hypocreomycetidae</taxon>
        <taxon>Hypocreales</taxon>
        <taxon>Cordycipitaceae</taxon>
        <taxon>Akanthomyces</taxon>
    </lineage>
</organism>
<dbReference type="PANTHER" id="PTHR12289:SF41">
    <property type="entry name" value="FAILED AXON CONNECTIONS-RELATED"/>
    <property type="match status" value="1"/>
</dbReference>
<keyword evidence="6" id="KW-0472">Membrane</keyword>
<dbReference type="GO" id="GO:0007005">
    <property type="term" value="P:mitochondrion organization"/>
    <property type="evidence" value="ECO:0007669"/>
    <property type="project" value="TreeGrafter"/>
</dbReference>
<feature type="domain" description="Metaxin glutathione S-transferase" evidence="8">
    <location>
        <begin position="247"/>
        <end position="304"/>
    </location>
</feature>
<reference evidence="9 10" key="1">
    <citation type="submission" date="2016-03" db="EMBL/GenBank/DDBJ databases">
        <title>Fine-scale spatial genetic structure of a fungal parasite of coffee scale insects.</title>
        <authorList>
            <person name="Jackson D."/>
            <person name="Zemenick K.A."/>
            <person name="Malloure B."/>
            <person name="Quandt C.A."/>
            <person name="James T.Y."/>
        </authorList>
    </citation>
    <scope>NUCLEOTIDE SEQUENCE [LARGE SCALE GENOMIC DNA]</scope>
    <source>
        <strain evidence="9 10">UM487</strain>
    </source>
</reference>
<evidence type="ECO:0008006" key="11">
    <source>
        <dbReference type="Google" id="ProtNLM"/>
    </source>
</evidence>
<sequence length="463" mass="50600">MLELHVWGPVFGVPSIDAECIAAITYLHNAVCDGVQFRIVPSNDASVSPSSMFHNYNPCRCPHLYTPSSKRPGFPSSTRRCLHHTSSAHHLQPCSYIKTLQSCPADLLALPAPKDLLPALNHDGVWTSGYRAIVRYLVSESLAADHDAELTAVQRADVAAFSAYLGVHASALLDLSLYAIRRVEHLGLAELDTDFDPHGGLHLTAGRDALPETFRKHLPGTPKHRNTVKEEMTPEQAVAIRLFSLTEDCLGTLETLLSKEQKRPRFFSGQDLTSLDCLAFGYLALMLKAPVPRAFLKDWTTEHAPCVTAFVNDILVRHTPPTGGLPWIAAPQRGYLHATSRVLDSIVRHTPVLGGHYASEVRRRCQEKTVGVDQRAVSLLTGLLFTGATFGYLTYRYRNLAPFGARSQTWRSYRSGSSRLSQFGQLGSMLNSVLGPVQPAASPMTAGAGTGGRIVDIDSEVVD</sequence>
<evidence type="ECO:0000313" key="9">
    <source>
        <dbReference type="EMBL" id="OAR00877.1"/>
    </source>
</evidence>
<evidence type="ECO:0000256" key="5">
    <source>
        <dbReference type="ARBA" id="ARBA00023128"/>
    </source>
</evidence>
<dbReference type="EMBL" id="LUKN01001478">
    <property type="protein sequence ID" value="OAR00877.1"/>
    <property type="molecule type" value="Genomic_DNA"/>
</dbReference>
<dbReference type="Proteomes" id="UP000243081">
    <property type="component" value="Unassembled WGS sequence"/>
</dbReference>
<feature type="domain" description="Mitochondrial outer membrane transport complex Sam37/metaxin N-terminal" evidence="7">
    <location>
        <begin position="112"/>
        <end position="179"/>
    </location>
</feature>
<comment type="caution">
    <text evidence="9">The sequence shown here is derived from an EMBL/GenBank/DDBJ whole genome shotgun (WGS) entry which is preliminary data.</text>
</comment>
<keyword evidence="5" id="KW-0496">Mitochondrion</keyword>
<dbReference type="InterPro" id="IPR033468">
    <property type="entry name" value="Metaxin_GST"/>
</dbReference>
<evidence type="ECO:0000259" key="7">
    <source>
        <dbReference type="Pfam" id="PF10568"/>
    </source>
</evidence>
<evidence type="ECO:0000259" key="8">
    <source>
        <dbReference type="Pfam" id="PF17171"/>
    </source>
</evidence>
<evidence type="ECO:0000256" key="3">
    <source>
        <dbReference type="ARBA" id="ARBA00022787"/>
    </source>
</evidence>
<dbReference type="AlphaFoldDB" id="A0A179IE07"/>
<protein>
    <recommendedName>
        <fullName evidence="11">Mitochondrial outer membrane transport complex Sam37/metaxin N-terminal domain-containing protein</fullName>
    </recommendedName>
</protein>
<evidence type="ECO:0000256" key="2">
    <source>
        <dbReference type="ARBA" id="ARBA00022448"/>
    </source>
</evidence>
<evidence type="ECO:0000313" key="10">
    <source>
        <dbReference type="Proteomes" id="UP000243081"/>
    </source>
</evidence>
<evidence type="ECO:0000256" key="4">
    <source>
        <dbReference type="ARBA" id="ARBA00022927"/>
    </source>
</evidence>
<dbReference type="OMA" id="YLTHHIT"/>
<dbReference type="GO" id="GO:0001401">
    <property type="term" value="C:SAM complex"/>
    <property type="evidence" value="ECO:0007669"/>
    <property type="project" value="InterPro"/>
</dbReference>
<keyword evidence="10" id="KW-1185">Reference proteome</keyword>
<comment type="subcellular location">
    <subcellularLocation>
        <location evidence="1">Mitochondrion outer membrane</location>
    </subcellularLocation>
</comment>
<dbReference type="Pfam" id="PF17171">
    <property type="entry name" value="GST_C_6"/>
    <property type="match status" value="1"/>
</dbReference>
<accession>A0A179IE07</accession>
<gene>
    <name evidence="9" type="ORF">LLEC1_06654</name>
</gene>
<evidence type="ECO:0000256" key="6">
    <source>
        <dbReference type="ARBA" id="ARBA00023136"/>
    </source>
</evidence>
<keyword evidence="3" id="KW-1000">Mitochondrion outer membrane</keyword>
<keyword evidence="2" id="KW-0813">Transport</keyword>
<proteinExistence type="predicted"/>
<evidence type="ECO:0000256" key="1">
    <source>
        <dbReference type="ARBA" id="ARBA00004294"/>
    </source>
</evidence>
<dbReference type="PANTHER" id="PTHR12289">
    <property type="entry name" value="METAXIN RELATED"/>
    <property type="match status" value="1"/>
</dbReference>
<dbReference type="InterPro" id="IPR019564">
    <property type="entry name" value="Sam37/metaxin_N"/>
</dbReference>
<dbReference type="Pfam" id="PF10568">
    <property type="entry name" value="Tom37"/>
    <property type="match status" value="1"/>
</dbReference>
<dbReference type="OrthoDB" id="5835136at2759"/>
<name>A0A179IE07_CORDF</name>